<evidence type="ECO:0000259" key="3">
    <source>
        <dbReference type="PROSITE" id="PS50002"/>
    </source>
</evidence>
<dbReference type="InterPro" id="IPR001452">
    <property type="entry name" value="SH3_domain"/>
</dbReference>
<dbReference type="Pfam" id="PF00018">
    <property type="entry name" value="SH3_1"/>
    <property type="match status" value="1"/>
</dbReference>
<organism evidence="4 5">
    <name type="scientific">Blattamonas nauphoetae</name>
    <dbReference type="NCBI Taxonomy" id="2049346"/>
    <lineage>
        <taxon>Eukaryota</taxon>
        <taxon>Metamonada</taxon>
        <taxon>Preaxostyla</taxon>
        <taxon>Oxymonadida</taxon>
        <taxon>Blattamonas</taxon>
    </lineage>
</organism>
<feature type="domain" description="SH3" evidence="3">
    <location>
        <begin position="1"/>
        <end position="63"/>
    </location>
</feature>
<dbReference type="SUPFAM" id="SSF50044">
    <property type="entry name" value="SH3-domain"/>
    <property type="match status" value="1"/>
</dbReference>
<gene>
    <name evidence="4" type="ORF">BLNAU_15183</name>
</gene>
<name>A0ABQ9XEQ5_9EUKA</name>
<dbReference type="PROSITE" id="PS50002">
    <property type="entry name" value="SH3"/>
    <property type="match status" value="1"/>
</dbReference>
<dbReference type="InterPro" id="IPR036028">
    <property type="entry name" value="SH3-like_dom_sf"/>
</dbReference>
<dbReference type="Proteomes" id="UP001281761">
    <property type="component" value="Unassembled WGS sequence"/>
</dbReference>
<protein>
    <recommendedName>
        <fullName evidence="3">SH3 domain-containing protein</fullName>
    </recommendedName>
</protein>
<evidence type="ECO:0000256" key="1">
    <source>
        <dbReference type="ARBA" id="ARBA00022443"/>
    </source>
</evidence>
<dbReference type="SMART" id="SM00326">
    <property type="entry name" value="SH3"/>
    <property type="match status" value="1"/>
</dbReference>
<comment type="caution">
    <text evidence="4">The sequence shown here is derived from an EMBL/GenBank/DDBJ whole genome shotgun (WGS) entry which is preliminary data.</text>
</comment>
<dbReference type="Gene3D" id="2.30.30.40">
    <property type="entry name" value="SH3 Domains"/>
    <property type="match status" value="1"/>
</dbReference>
<evidence type="ECO:0000313" key="5">
    <source>
        <dbReference type="Proteomes" id="UP001281761"/>
    </source>
</evidence>
<dbReference type="InterPro" id="IPR035979">
    <property type="entry name" value="RBD_domain_sf"/>
</dbReference>
<accession>A0ABQ9XEQ5</accession>
<evidence type="ECO:0000256" key="2">
    <source>
        <dbReference type="PROSITE-ProRule" id="PRU00192"/>
    </source>
</evidence>
<sequence length="138" mass="16386">MTQEGRILYPFTRDKTYVNGLTVTCDMIVEIVEDYEDEWTLARNKETGEEGLIPTSYIERIDPDCEMIVYNLPLHATEEAVFERLSHLRPTVRIQIDKRDNRKRITFVLFPSKERVENKTMTIKHLIFTALDLFERLF</sequence>
<evidence type="ECO:0000313" key="4">
    <source>
        <dbReference type="EMBL" id="KAK2949880.1"/>
    </source>
</evidence>
<dbReference type="SUPFAM" id="SSF54928">
    <property type="entry name" value="RNA-binding domain, RBD"/>
    <property type="match status" value="1"/>
</dbReference>
<keyword evidence="5" id="KW-1185">Reference proteome</keyword>
<keyword evidence="1 2" id="KW-0728">SH3 domain</keyword>
<dbReference type="EMBL" id="JARBJD010000147">
    <property type="protein sequence ID" value="KAK2949880.1"/>
    <property type="molecule type" value="Genomic_DNA"/>
</dbReference>
<proteinExistence type="predicted"/>
<reference evidence="4 5" key="1">
    <citation type="journal article" date="2022" name="bioRxiv">
        <title>Genomics of Preaxostyla Flagellates Illuminates Evolutionary Transitions and the Path Towards Mitochondrial Loss.</title>
        <authorList>
            <person name="Novak L.V.F."/>
            <person name="Treitli S.C."/>
            <person name="Pyrih J."/>
            <person name="Halakuc P."/>
            <person name="Pipaliya S.V."/>
            <person name="Vacek V."/>
            <person name="Brzon O."/>
            <person name="Soukal P."/>
            <person name="Eme L."/>
            <person name="Dacks J.B."/>
            <person name="Karnkowska A."/>
            <person name="Elias M."/>
            <person name="Hampl V."/>
        </authorList>
    </citation>
    <scope>NUCLEOTIDE SEQUENCE [LARGE SCALE GENOMIC DNA]</scope>
    <source>
        <strain evidence="4">NAU3</strain>
        <tissue evidence="4">Gut</tissue>
    </source>
</reference>